<name>A0AA37NMZ1_9BACT</name>
<sequence length="557" mass="60149">MKNRLYGLLALLAGTLILGTGCSDDESGRTLLAAKTNLTLAKYCNAEDGLTSVVWKKGEQAALVVEGPGRTEPVFAEPILPGTERSLFLFNVTAPRDPVAVAAWWPADAQVTCEDGVLKTSIPAAQDGTVSPILLVGHTTGVVNSYEGVDMELSQLGCTMYIRLIQNSYKVTRAVIEANGGEMIGGEVSVRMTDWNVTASAPQVTVTPAVPVDCAAGGQTLVALLAPVDLSSGYTVTLYDGDTEVDKLVDNTPVRLAQGGKVDTAEAEKLPTQLLFCGNNTACVIEVGSEPPADYRNAVVWRWDSRSVAPVLGISESQCRVGEGKPVDNNRKLLLSGATGWCVLYDRQTDGILWWSTSCPQVHSSDLLPNDRVVLACSSGADANCNKVQVYDLGQNNKVLCQYDLESAHGVVWNESTQRLYAIGGKSLKIYKLKNWESDTPELEEERTVETPKNSVHDLTAVNSHSLCIAGKSAYVYNTASGTFSELTHFSACTALKSVNYNEDTGEAWYTDATVPEGDQDWTTQTLRHTSNVKSGEADLLIRIPDLSVYKVRVLRW</sequence>
<dbReference type="SUPFAM" id="SSF50993">
    <property type="entry name" value="Peptidase/esterase 'gauge' domain"/>
    <property type="match status" value="1"/>
</dbReference>
<evidence type="ECO:0000313" key="1">
    <source>
        <dbReference type="EMBL" id="GKI20441.1"/>
    </source>
</evidence>
<dbReference type="Proteomes" id="UP001055105">
    <property type="component" value="Unassembled WGS sequence"/>
</dbReference>
<comment type="caution">
    <text evidence="1">The sequence shown here is derived from an EMBL/GenBank/DDBJ whole genome shotgun (WGS) entry which is preliminary data.</text>
</comment>
<dbReference type="InterPro" id="IPR045383">
    <property type="entry name" value="DUF6528"/>
</dbReference>
<gene>
    <name evidence="1" type="ORF">CE91St16_33490</name>
</gene>
<protein>
    <submittedName>
        <fullName evidence="1">Uncharacterized protein</fullName>
    </submittedName>
</protein>
<dbReference type="Pfam" id="PF20138">
    <property type="entry name" value="DUF6528"/>
    <property type="match status" value="1"/>
</dbReference>
<dbReference type="EMBL" id="BQOL01000002">
    <property type="protein sequence ID" value="GKI20441.1"/>
    <property type="molecule type" value="Genomic_DNA"/>
</dbReference>
<dbReference type="RefSeq" id="WP_244077142.1">
    <property type="nucleotide sequence ID" value="NZ_AP025581.1"/>
</dbReference>
<dbReference type="PROSITE" id="PS51257">
    <property type="entry name" value="PROKAR_LIPOPROTEIN"/>
    <property type="match status" value="1"/>
</dbReference>
<reference evidence="1" key="1">
    <citation type="submission" date="2022-01" db="EMBL/GenBank/DDBJ databases">
        <title>Novel bile acid biosynthetic pathways are enriched in the microbiome of centenarians.</title>
        <authorList>
            <person name="Sato Y."/>
            <person name="Atarashi K."/>
            <person name="Plichta R.D."/>
            <person name="Arai Y."/>
            <person name="Sasajima S."/>
            <person name="Kearney M.S."/>
            <person name="Suda W."/>
            <person name="Takeshita K."/>
            <person name="Sasaki T."/>
            <person name="Okamoto S."/>
            <person name="Skelly N.A."/>
            <person name="Okamura Y."/>
            <person name="Vlamakis H."/>
            <person name="Li Y."/>
            <person name="Tanoue T."/>
            <person name="Takei H."/>
            <person name="Nittono H."/>
            <person name="Narushima S."/>
            <person name="Irie J."/>
            <person name="Itoh H."/>
            <person name="Moriya K."/>
            <person name="Sugiura Y."/>
            <person name="Suematsu M."/>
            <person name="Moritoki N."/>
            <person name="Shibata S."/>
            <person name="Littman R.D."/>
            <person name="Fischbach A.M."/>
            <person name="Uwamino Y."/>
            <person name="Inoue T."/>
            <person name="Honda A."/>
            <person name="Hattori M."/>
            <person name="Murai T."/>
            <person name="Xavier J.R."/>
            <person name="Hirose N."/>
            <person name="Honda K."/>
        </authorList>
    </citation>
    <scope>NUCLEOTIDE SEQUENCE</scope>
    <source>
        <strain evidence="1">CE91-St16</strain>
    </source>
</reference>
<accession>A0AA37NMZ1</accession>
<organism evidence="1 2">
    <name type="scientific">Alistipes finegoldii</name>
    <dbReference type="NCBI Taxonomy" id="214856"/>
    <lineage>
        <taxon>Bacteria</taxon>
        <taxon>Pseudomonadati</taxon>
        <taxon>Bacteroidota</taxon>
        <taxon>Bacteroidia</taxon>
        <taxon>Bacteroidales</taxon>
        <taxon>Rikenellaceae</taxon>
        <taxon>Alistipes</taxon>
    </lineage>
</organism>
<proteinExistence type="predicted"/>
<dbReference type="AlphaFoldDB" id="A0AA37NMZ1"/>
<evidence type="ECO:0000313" key="2">
    <source>
        <dbReference type="Proteomes" id="UP001055105"/>
    </source>
</evidence>